<keyword evidence="1" id="KW-1133">Transmembrane helix</keyword>
<feature type="transmembrane region" description="Helical" evidence="1">
    <location>
        <begin position="71"/>
        <end position="92"/>
    </location>
</feature>
<feature type="transmembrane region" description="Helical" evidence="1">
    <location>
        <begin position="33"/>
        <end position="51"/>
    </location>
</feature>
<name>N1W6Q4_9LEPT</name>
<organism evidence="2 3">
    <name type="scientific">Leptospira vanthielii serovar Holland str. Waz Holland = ATCC 700522</name>
    <dbReference type="NCBI Taxonomy" id="1218591"/>
    <lineage>
        <taxon>Bacteria</taxon>
        <taxon>Pseudomonadati</taxon>
        <taxon>Spirochaetota</taxon>
        <taxon>Spirochaetia</taxon>
        <taxon>Leptospirales</taxon>
        <taxon>Leptospiraceae</taxon>
        <taxon>Leptospira</taxon>
    </lineage>
</organism>
<keyword evidence="1" id="KW-0812">Transmembrane</keyword>
<evidence type="ECO:0000313" key="3">
    <source>
        <dbReference type="Proteomes" id="UP000012227"/>
    </source>
</evidence>
<dbReference type="Proteomes" id="UP000012227">
    <property type="component" value="Unassembled WGS sequence"/>
</dbReference>
<dbReference type="AlphaFoldDB" id="N1W6Q4"/>
<proteinExistence type="predicted"/>
<feature type="transmembrane region" description="Helical" evidence="1">
    <location>
        <begin position="113"/>
        <end position="140"/>
    </location>
</feature>
<evidence type="ECO:0000256" key="1">
    <source>
        <dbReference type="SAM" id="Phobius"/>
    </source>
</evidence>
<dbReference type="EMBL" id="AOGY02000001">
    <property type="protein sequence ID" value="EMY71964.1"/>
    <property type="molecule type" value="Genomic_DNA"/>
</dbReference>
<sequence>MELISDKTFKKYYSERNFWIVWIKSLSLINNKFFIILYSLSNTIFITFFPFEFPFDFANLFKNLQNILFTFSITVLGFFLISFTIVASILNTKGIFKHFNDDENTYKQPLIKVLLLYFITPIGFFILNLIHSFILLIFQIFDLSHLNSFHLFYFLSKISLSYLIIILSLSVLELVSYFYNIYQFLSLYFFLASKDYEKGLIVAGKSKDTFSPSEKNDYENIDKNVQNELKNQN</sequence>
<accession>N1W6Q4</accession>
<protein>
    <submittedName>
        <fullName evidence="2">Uncharacterized protein</fullName>
    </submittedName>
</protein>
<keyword evidence="1" id="KW-0472">Membrane</keyword>
<gene>
    <name evidence="2" type="ORF">LEP1GSC199_0640</name>
</gene>
<feature type="transmembrane region" description="Helical" evidence="1">
    <location>
        <begin position="160"/>
        <end position="179"/>
    </location>
</feature>
<comment type="caution">
    <text evidence="2">The sequence shown here is derived from an EMBL/GenBank/DDBJ whole genome shotgun (WGS) entry which is preliminary data.</text>
</comment>
<evidence type="ECO:0000313" key="2">
    <source>
        <dbReference type="EMBL" id="EMY71964.1"/>
    </source>
</evidence>
<reference evidence="2 3" key="1">
    <citation type="submission" date="2013-03" db="EMBL/GenBank/DDBJ databases">
        <authorList>
            <person name="Harkins D.M."/>
            <person name="Durkin A.S."/>
            <person name="Brinkac L.M."/>
            <person name="Haft D.H."/>
            <person name="Selengut J.D."/>
            <person name="Sanka R."/>
            <person name="DePew J."/>
            <person name="Purushe J."/>
            <person name="Galloway R.L."/>
            <person name="Vinetz J.M."/>
            <person name="Sutton G.G."/>
            <person name="Nierman W.C."/>
            <person name="Fouts D.E."/>
        </authorList>
    </citation>
    <scope>NUCLEOTIDE SEQUENCE [LARGE SCALE GENOMIC DNA]</scope>
    <source>
        <strain evidence="2 3">Waz Holland</strain>
    </source>
</reference>